<dbReference type="Gene3D" id="1.10.287.1490">
    <property type="match status" value="1"/>
</dbReference>
<dbReference type="Proteomes" id="UP001446871">
    <property type="component" value="Unassembled WGS sequence"/>
</dbReference>
<keyword evidence="3" id="KW-1185">Reference proteome</keyword>
<protein>
    <recommendedName>
        <fullName evidence="4">Autophagy-related protein 16 domain-containing protein</fullName>
    </recommendedName>
</protein>
<reference evidence="2 3" key="1">
    <citation type="submission" date="2023-01" db="EMBL/GenBank/DDBJ databases">
        <title>Analysis of 21 Apiospora genomes using comparative genomics revels a genus with tremendous synthesis potential of carbohydrate active enzymes and secondary metabolites.</title>
        <authorList>
            <person name="Sorensen T."/>
        </authorList>
    </citation>
    <scope>NUCLEOTIDE SEQUENCE [LARGE SCALE GENOMIC DNA]</scope>
    <source>
        <strain evidence="2 3">CBS 83171</strain>
    </source>
</reference>
<comment type="caution">
    <text evidence="2">The sequence shown here is derived from an EMBL/GenBank/DDBJ whole genome shotgun (WGS) entry which is preliminary data.</text>
</comment>
<evidence type="ECO:0008006" key="4">
    <source>
        <dbReference type="Google" id="ProtNLM"/>
    </source>
</evidence>
<evidence type="ECO:0000313" key="2">
    <source>
        <dbReference type="EMBL" id="KAK8076845.1"/>
    </source>
</evidence>
<gene>
    <name evidence="2" type="ORF">PG996_003015</name>
</gene>
<evidence type="ECO:0000256" key="1">
    <source>
        <dbReference type="SAM" id="Coils"/>
    </source>
</evidence>
<dbReference type="SUPFAM" id="SSF57997">
    <property type="entry name" value="Tropomyosin"/>
    <property type="match status" value="1"/>
</dbReference>
<organism evidence="2 3">
    <name type="scientific">Apiospora saccharicola</name>
    <dbReference type="NCBI Taxonomy" id="335842"/>
    <lineage>
        <taxon>Eukaryota</taxon>
        <taxon>Fungi</taxon>
        <taxon>Dikarya</taxon>
        <taxon>Ascomycota</taxon>
        <taxon>Pezizomycotina</taxon>
        <taxon>Sordariomycetes</taxon>
        <taxon>Xylariomycetidae</taxon>
        <taxon>Amphisphaeriales</taxon>
        <taxon>Apiosporaceae</taxon>
        <taxon>Apiospora</taxon>
    </lineage>
</organism>
<proteinExistence type="predicted"/>
<feature type="coiled-coil region" evidence="1">
    <location>
        <begin position="45"/>
        <end position="72"/>
    </location>
</feature>
<evidence type="ECO:0000313" key="3">
    <source>
        <dbReference type="Proteomes" id="UP001446871"/>
    </source>
</evidence>
<keyword evidence="1" id="KW-0175">Coiled coil</keyword>
<name>A0ABR1W016_9PEZI</name>
<dbReference type="EMBL" id="JAQQWM010000002">
    <property type="protein sequence ID" value="KAK8076845.1"/>
    <property type="molecule type" value="Genomic_DNA"/>
</dbReference>
<sequence>MLPPPSSAPWKKQNPGLAWRDTWLDEEKARTAALDADLALKQDQVTSLTENLQSVTESRDSKEAELLALKRELASQGGRIKEFEAQNASLQDSVASRAKQIVSLDNQIILWETRTESLQENVKVLGNGAARYQGKNNE</sequence>
<accession>A0ABR1W016</accession>